<evidence type="ECO:0000313" key="4">
    <source>
        <dbReference type="EMBL" id="MFC3929016.1"/>
    </source>
</evidence>
<dbReference type="Gene3D" id="3.40.710.10">
    <property type="entry name" value="DD-peptidase/beta-lactamase superfamily"/>
    <property type="match status" value="1"/>
</dbReference>
<dbReference type="InterPro" id="IPR012338">
    <property type="entry name" value="Beta-lactam/transpept-like"/>
</dbReference>
<dbReference type="InterPro" id="IPR045155">
    <property type="entry name" value="Beta-lactam_cat"/>
</dbReference>
<evidence type="ECO:0000313" key="5">
    <source>
        <dbReference type="Proteomes" id="UP001595807"/>
    </source>
</evidence>
<dbReference type="RefSeq" id="WP_380428060.1">
    <property type="nucleotide sequence ID" value="NZ_JBHRZV010000053.1"/>
</dbReference>
<evidence type="ECO:0000259" key="3">
    <source>
        <dbReference type="Pfam" id="PF13354"/>
    </source>
</evidence>
<dbReference type="PANTHER" id="PTHR35333:SF3">
    <property type="entry name" value="BETA-LACTAMASE-TYPE TRANSPEPTIDASE FOLD CONTAINING PROTEIN"/>
    <property type="match status" value="1"/>
</dbReference>
<dbReference type="PANTHER" id="PTHR35333">
    <property type="entry name" value="BETA-LACTAMASE"/>
    <property type="match status" value="1"/>
</dbReference>
<protein>
    <submittedName>
        <fullName evidence="4">Serine hydrolase</fullName>
    </submittedName>
</protein>
<dbReference type="Proteomes" id="UP001595807">
    <property type="component" value="Unassembled WGS sequence"/>
</dbReference>
<feature type="domain" description="Beta-lactamase class A catalytic" evidence="3">
    <location>
        <begin position="106"/>
        <end position="308"/>
    </location>
</feature>
<sequence>MKKKIGLVATLVLGISLVGCTMNGQSKPNNTNVQESTTTAGKENSTQSKKVKPVEKSAAAKQAVMEADADTMNSLGLYFDYANMSLEEVVKAYMAEYGIADTDVAFSYENTKTGETFSMNDTQPMTAGSTYKLPLNMKIVDKVEEGIFSMDQAYDITNITYEYQGEYDAYRAQFGDDMTIAEMQEYSILYSENTPAHAMIAMMGGDWQKIYDTFTTYGKSKADIKTINMEMGNKTTSDFYIQLLNYLYHHQEKYADILSWMDQSFTGLYYEGLQPDLHVIQKPGYVREALNVDAIVEEETPYLIALYTRYLGGSDENTEEINGYGYYELTQICYVINEWHRVNMNPTPVGFDASQYTTTATTVHQESESELQTPEEEVTDALIEESEEISY</sequence>
<keyword evidence="4" id="KW-0378">Hydrolase</keyword>
<keyword evidence="2" id="KW-0732">Signal</keyword>
<evidence type="ECO:0000256" key="2">
    <source>
        <dbReference type="SAM" id="SignalP"/>
    </source>
</evidence>
<feature type="compositionally biased region" description="Polar residues" evidence="1">
    <location>
        <begin position="24"/>
        <end position="48"/>
    </location>
</feature>
<organism evidence="4 5">
    <name type="scientific">Streptococcus caprae</name>
    <dbReference type="NCBI Taxonomy" id="1640501"/>
    <lineage>
        <taxon>Bacteria</taxon>
        <taxon>Bacillati</taxon>
        <taxon>Bacillota</taxon>
        <taxon>Bacilli</taxon>
        <taxon>Lactobacillales</taxon>
        <taxon>Streptococcaceae</taxon>
        <taxon>Streptococcus</taxon>
    </lineage>
</organism>
<name>A0ABV8CYV0_9STRE</name>
<feature type="region of interest" description="Disordered" evidence="1">
    <location>
        <begin position="24"/>
        <end position="54"/>
    </location>
</feature>
<comment type="caution">
    <text evidence="4">The sequence shown here is derived from an EMBL/GenBank/DDBJ whole genome shotgun (WGS) entry which is preliminary data.</text>
</comment>
<feature type="chain" id="PRO_5045101901" evidence="2">
    <location>
        <begin position="25"/>
        <end position="391"/>
    </location>
</feature>
<feature type="region of interest" description="Disordered" evidence="1">
    <location>
        <begin position="364"/>
        <end position="391"/>
    </location>
</feature>
<feature type="compositionally biased region" description="Acidic residues" evidence="1">
    <location>
        <begin position="373"/>
        <end position="391"/>
    </location>
</feature>
<proteinExistence type="predicted"/>
<dbReference type="GO" id="GO:0016787">
    <property type="term" value="F:hydrolase activity"/>
    <property type="evidence" value="ECO:0007669"/>
    <property type="project" value="UniProtKB-KW"/>
</dbReference>
<dbReference type="SUPFAM" id="SSF56601">
    <property type="entry name" value="beta-lactamase/transpeptidase-like"/>
    <property type="match status" value="1"/>
</dbReference>
<keyword evidence="5" id="KW-1185">Reference proteome</keyword>
<feature type="signal peptide" evidence="2">
    <location>
        <begin position="1"/>
        <end position="24"/>
    </location>
</feature>
<gene>
    <name evidence="4" type="ORF">ACFORF_10695</name>
</gene>
<dbReference type="EMBL" id="JBHRZV010000053">
    <property type="protein sequence ID" value="MFC3929016.1"/>
    <property type="molecule type" value="Genomic_DNA"/>
</dbReference>
<reference evidence="5" key="1">
    <citation type="journal article" date="2019" name="Int. J. Syst. Evol. Microbiol.">
        <title>The Global Catalogue of Microorganisms (GCM) 10K type strain sequencing project: providing services to taxonomists for standard genome sequencing and annotation.</title>
        <authorList>
            <consortium name="The Broad Institute Genomics Platform"/>
            <consortium name="The Broad Institute Genome Sequencing Center for Infectious Disease"/>
            <person name="Wu L."/>
            <person name="Ma J."/>
        </authorList>
    </citation>
    <scope>NUCLEOTIDE SEQUENCE [LARGE SCALE GENOMIC DNA]</scope>
    <source>
        <strain evidence="5">CCUG 67170</strain>
    </source>
</reference>
<evidence type="ECO:0000256" key="1">
    <source>
        <dbReference type="SAM" id="MobiDB-lite"/>
    </source>
</evidence>
<accession>A0ABV8CYV0</accession>
<dbReference type="InterPro" id="IPR000871">
    <property type="entry name" value="Beta-lactam_class-A"/>
</dbReference>
<dbReference type="PROSITE" id="PS51257">
    <property type="entry name" value="PROKAR_LIPOPROTEIN"/>
    <property type="match status" value="1"/>
</dbReference>
<dbReference type="Pfam" id="PF13354">
    <property type="entry name" value="Beta-lactamase2"/>
    <property type="match status" value="1"/>
</dbReference>